<protein>
    <submittedName>
        <fullName evidence="2">Uncharacterized protein</fullName>
    </submittedName>
</protein>
<evidence type="ECO:0000313" key="2">
    <source>
        <dbReference type="EMBL" id="KKA19711.1"/>
    </source>
</evidence>
<name>A0A0F4YPE5_RASE3</name>
<organism evidence="2 3">
    <name type="scientific">Rasamsonia emersonii (strain ATCC 16479 / CBS 393.64 / IMI 116815)</name>
    <dbReference type="NCBI Taxonomy" id="1408163"/>
    <lineage>
        <taxon>Eukaryota</taxon>
        <taxon>Fungi</taxon>
        <taxon>Dikarya</taxon>
        <taxon>Ascomycota</taxon>
        <taxon>Pezizomycotina</taxon>
        <taxon>Eurotiomycetes</taxon>
        <taxon>Eurotiomycetidae</taxon>
        <taxon>Eurotiales</taxon>
        <taxon>Trichocomaceae</taxon>
        <taxon>Rasamsonia</taxon>
    </lineage>
</organism>
<feature type="region of interest" description="Disordered" evidence="1">
    <location>
        <begin position="75"/>
        <end position="109"/>
    </location>
</feature>
<feature type="compositionally biased region" description="Basic and acidic residues" evidence="1">
    <location>
        <begin position="83"/>
        <end position="96"/>
    </location>
</feature>
<reference evidence="2 3" key="1">
    <citation type="submission" date="2015-04" db="EMBL/GenBank/DDBJ databases">
        <authorList>
            <person name="Heijne W.H."/>
            <person name="Fedorova N.D."/>
            <person name="Nierman W.C."/>
            <person name="Vollebregt A.W."/>
            <person name="Zhao Z."/>
            <person name="Wu L."/>
            <person name="Kumar M."/>
            <person name="Stam H."/>
            <person name="van den Berg M.A."/>
            <person name="Pel H.J."/>
        </authorList>
    </citation>
    <scope>NUCLEOTIDE SEQUENCE [LARGE SCALE GENOMIC DNA]</scope>
    <source>
        <strain evidence="2 3">CBS 393.64</strain>
    </source>
</reference>
<dbReference type="GeneID" id="25318616"/>
<sequence length="141" mass="15487">NPLSSWPATVANQERRRGIGACMPWVDQRVLLPFPGGWRQPLRVVKLEVLHIRGSPESILGKILYAAGTRRPRIGMDATGLQREVEDRSSVSKNGDEEAGQNPDPVGAITHRTTRKTLVARGSPESQLILQSIQSALSMEI</sequence>
<dbReference type="RefSeq" id="XP_013326323.1">
    <property type="nucleotide sequence ID" value="XM_013470869.1"/>
</dbReference>
<dbReference type="EMBL" id="LASV01000326">
    <property type="protein sequence ID" value="KKA19711.1"/>
    <property type="molecule type" value="Genomic_DNA"/>
</dbReference>
<accession>A0A0F4YPE5</accession>
<proteinExistence type="predicted"/>
<gene>
    <name evidence="2" type="ORF">T310_6313</name>
</gene>
<evidence type="ECO:0000313" key="3">
    <source>
        <dbReference type="Proteomes" id="UP000053958"/>
    </source>
</evidence>
<comment type="caution">
    <text evidence="2">The sequence shown here is derived from an EMBL/GenBank/DDBJ whole genome shotgun (WGS) entry which is preliminary data.</text>
</comment>
<dbReference type="Proteomes" id="UP000053958">
    <property type="component" value="Unassembled WGS sequence"/>
</dbReference>
<dbReference type="AlphaFoldDB" id="A0A0F4YPE5"/>
<feature type="non-terminal residue" evidence="2">
    <location>
        <position position="1"/>
    </location>
</feature>
<keyword evidence="3" id="KW-1185">Reference proteome</keyword>
<evidence type="ECO:0000256" key="1">
    <source>
        <dbReference type="SAM" id="MobiDB-lite"/>
    </source>
</evidence>